<keyword evidence="3" id="KW-1185">Reference proteome</keyword>
<reference evidence="2 3" key="1">
    <citation type="journal article" date="2019" name="J. Hered.">
        <title>An Improved Genome Assembly for Drosophila navojoa, the Basal Species in the mojavensis Cluster.</title>
        <authorList>
            <person name="Vanderlinde T."/>
            <person name="Dupim E.G."/>
            <person name="Nazario-Yepiz N.O."/>
            <person name="Carvalho A.B."/>
        </authorList>
    </citation>
    <scope>NUCLEOTIDE SEQUENCE [LARGE SCALE GENOMIC DNA]</scope>
    <source>
        <strain evidence="2">Navoj_Jal97</strain>
        <tissue evidence="2">Whole organism</tissue>
    </source>
</reference>
<dbReference type="OMA" id="CGDREHQ"/>
<dbReference type="Proteomes" id="UP000295192">
    <property type="component" value="Unassembled WGS sequence"/>
</dbReference>
<accession>A0A484B556</accession>
<evidence type="ECO:0000313" key="2">
    <source>
        <dbReference type="EMBL" id="TDG43794.1"/>
    </source>
</evidence>
<proteinExistence type="predicted"/>
<name>A0A484B556_DRONA</name>
<evidence type="ECO:0000256" key="1">
    <source>
        <dbReference type="SAM" id="MobiDB-lite"/>
    </source>
</evidence>
<feature type="compositionally biased region" description="Low complexity" evidence="1">
    <location>
        <begin position="28"/>
        <end position="44"/>
    </location>
</feature>
<dbReference type="EMBL" id="LSRL02000132">
    <property type="protein sequence ID" value="TDG43794.1"/>
    <property type="molecule type" value="Genomic_DNA"/>
</dbReference>
<feature type="compositionally biased region" description="Basic and acidic residues" evidence="1">
    <location>
        <begin position="47"/>
        <end position="61"/>
    </location>
</feature>
<evidence type="ECO:0000313" key="3">
    <source>
        <dbReference type="Proteomes" id="UP000295192"/>
    </source>
</evidence>
<protein>
    <submittedName>
        <fullName evidence="2">Uncharacterized protein</fullName>
    </submittedName>
</protein>
<sequence length="77" mass="8465">MASSALTGGAKCGDKEHQEADEEEAGLQQQQQAQQQQQQQRQQQGSETRKAIKKRAIERQTKAQSGIVVVRSSQSQA</sequence>
<feature type="region of interest" description="Disordered" evidence="1">
    <location>
        <begin position="1"/>
        <end position="77"/>
    </location>
</feature>
<comment type="caution">
    <text evidence="2">The sequence shown here is derived from an EMBL/GenBank/DDBJ whole genome shotgun (WGS) entry which is preliminary data.</text>
</comment>
<gene>
    <name evidence="2" type="ORF">AWZ03_009776</name>
</gene>
<organism evidence="2 3">
    <name type="scientific">Drosophila navojoa</name>
    <name type="common">Fruit fly</name>
    <dbReference type="NCBI Taxonomy" id="7232"/>
    <lineage>
        <taxon>Eukaryota</taxon>
        <taxon>Metazoa</taxon>
        <taxon>Ecdysozoa</taxon>
        <taxon>Arthropoda</taxon>
        <taxon>Hexapoda</taxon>
        <taxon>Insecta</taxon>
        <taxon>Pterygota</taxon>
        <taxon>Neoptera</taxon>
        <taxon>Endopterygota</taxon>
        <taxon>Diptera</taxon>
        <taxon>Brachycera</taxon>
        <taxon>Muscomorpha</taxon>
        <taxon>Ephydroidea</taxon>
        <taxon>Drosophilidae</taxon>
        <taxon>Drosophila</taxon>
    </lineage>
</organism>
<dbReference type="AlphaFoldDB" id="A0A484B556"/>